<feature type="region of interest" description="Disordered" evidence="9">
    <location>
        <begin position="538"/>
        <end position="559"/>
    </location>
</feature>
<dbReference type="InterPro" id="IPR019680">
    <property type="entry name" value="Mediator_Med1"/>
</dbReference>
<dbReference type="Proteomes" id="UP000014500">
    <property type="component" value="Unassembled WGS sequence"/>
</dbReference>
<feature type="compositionally biased region" description="Polar residues" evidence="9">
    <location>
        <begin position="1633"/>
        <end position="1652"/>
    </location>
</feature>
<reference evidence="12" key="1">
    <citation type="submission" date="2011-05" db="EMBL/GenBank/DDBJ databases">
        <authorList>
            <person name="Richards S.R."/>
            <person name="Qu J."/>
            <person name="Jiang H."/>
            <person name="Jhangiani S.N."/>
            <person name="Agravi P."/>
            <person name="Goodspeed R."/>
            <person name="Gross S."/>
            <person name="Mandapat C."/>
            <person name="Jackson L."/>
            <person name="Mathew T."/>
            <person name="Pu L."/>
            <person name="Thornton R."/>
            <person name="Saada N."/>
            <person name="Wilczek-Boney K.B."/>
            <person name="Lee S."/>
            <person name="Kovar C."/>
            <person name="Wu Y."/>
            <person name="Scherer S.E."/>
            <person name="Worley K.C."/>
            <person name="Muzny D.M."/>
            <person name="Gibbs R."/>
        </authorList>
    </citation>
    <scope>NUCLEOTIDE SEQUENCE</scope>
    <source>
        <strain evidence="12">Brora</strain>
    </source>
</reference>
<proteinExistence type="inferred from homology"/>
<evidence type="ECO:0000256" key="1">
    <source>
        <dbReference type="ARBA" id="ARBA00004123"/>
    </source>
</evidence>
<feature type="compositionally biased region" description="Low complexity" evidence="9">
    <location>
        <begin position="1619"/>
        <end position="1632"/>
    </location>
</feature>
<dbReference type="GO" id="GO:0045944">
    <property type="term" value="P:positive regulation of transcription by RNA polymerase II"/>
    <property type="evidence" value="ECO:0007669"/>
    <property type="project" value="UniProtKB-ARBA"/>
</dbReference>
<dbReference type="PANTHER" id="PTHR12881">
    <property type="entry name" value="MEDIATOR OF RNA POLYMERASE II TRANSCRIPTION SUBUNIT 1"/>
    <property type="match status" value="1"/>
</dbReference>
<feature type="compositionally biased region" description="Polar residues" evidence="9">
    <location>
        <begin position="1590"/>
        <end position="1599"/>
    </location>
</feature>
<feature type="compositionally biased region" description="Low complexity" evidence="9">
    <location>
        <begin position="1447"/>
        <end position="1475"/>
    </location>
</feature>
<feature type="compositionally biased region" description="Basic residues" evidence="9">
    <location>
        <begin position="688"/>
        <end position="698"/>
    </location>
</feature>
<feature type="compositionally biased region" description="Low complexity" evidence="9">
    <location>
        <begin position="1246"/>
        <end position="1264"/>
    </location>
</feature>
<dbReference type="STRING" id="126957.T1J8I3"/>
<feature type="region of interest" description="Disordered" evidence="9">
    <location>
        <begin position="1727"/>
        <end position="1759"/>
    </location>
</feature>
<feature type="compositionally biased region" description="Polar residues" evidence="9">
    <location>
        <begin position="1480"/>
        <end position="1512"/>
    </location>
</feature>
<feature type="region of interest" description="Disordered" evidence="9">
    <location>
        <begin position="1771"/>
        <end position="1866"/>
    </location>
</feature>
<feature type="compositionally biased region" description="Polar residues" evidence="9">
    <location>
        <begin position="651"/>
        <end position="667"/>
    </location>
</feature>
<feature type="domain" description="Mediator complex subunit Med1" evidence="10">
    <location>
        <begin position="62"/>
        <end position="424"/>
    </location>
</feature>
<dbReference type="GO" id="GO:0016592">
    <property type="term" value="C:mediator complex"/>
    <property type="evidence" value="ECO:0007669"/>
    <property type="project" value="InterPro"/>
</dbReference>
<feature type="compositionally biased region" description="Polar residues" evidence="9">
    <location>
        <begin position="1772"/>
        <end position="1786"/>
    </location>
</feature>
<feature type="compositionally biased region" description="Polar residues" evidence="9">
    <location>
        <begin position="1372"/>
        <end position="1390"/>
    </location>
</feature>
<feature type="region of interest" description="Disordered" evidence="9">
    <location>
        <begin position="1245"/>
        <end position="1689"/>
    </location>
</feature>
<feature type="compositionally biased region" description="Polar residues" evidence="9">
    <location>
        <begin position="702"/>
        <end position="713"/>
    </location>
</feature>
<evidence type="ECO:0000256" key="2">
    <source>
        <dbReference type="ARBA" id="ARBA00006210"/>
    </source>
</evidence>
<evidence type="ECO:0000259" key="10">
    <source>
        <dbReference type="Pfam" id="PF10744"/>
    </source>
</evidence>
<feature type="compositionally biased region" description="Basic and acidic residues" evidence="9">
    <location>
        <begin position="1328"/>
        <end position="1354"/>
    </location>
</feature>
<feature type="region of interest" description="Disordered" evidence="9">
    <location>
        <begin position="1141"/>
        <end position="1160"/>
    </location>
</feature>
<evidence type="ECO:0000256" key="8">
    <source>
        <dbReference type="ARBA" id="ARBA00031254"/>
    </source>
</evidence>
<comment type="similarity">
    <text evidence="2">Belongs to the Mediator complex subunit 1 family.</text>
</comment>
<keyword evidence="12" id="KW-1185">Reference proteome</keyword>
<keyword evidence="4" id="KW-0805">Transcription regulation</keyword>
<evidence type="ECO:0000256" key="5">
    <source>
        <dbReference type="ARBA" id="ARBA00023159"/>
    </source>
</evidence>
<reference evidence="11" key="2">
    <citation type="submission" date="2015-02" db="UniProtKB">
        <authorList>
            <consortium name="EnsemblMetazoa"/>
        </authorList>
    </citation>
    <scope>IDENTIFICATION</scope>
</reference>
<comment type="subcellular location">
    <subcellularLocation>
        <location evidence="1">Nucleus</location>
    </subcellularLocation>
</comment>
<feature type="compositionally biased region" description="Basic and acidic residues" evidence="9">
    <location>
        <begin position="1656"/>
        <end position="1677"/>
    </location>
</feature>
<keyword evidence="7" id="KW-0539">Nucleus</keyword>
<feature type="compositionally biased region" description="Low complexity" evidence="9">
    <location>
        <begin position="1147"/>
        <end position="1160"/>
    </location>
</feature>
<feature type="compositionally biased region" description="Polar residues" evidence="9">
    <location>
        <begin position="1678"/>
        <end position="1688"/>
    </location>
</feature>
<evidence type="ECO:0000256" key="3">
    <source>
        <dbReference type="ARBA" id="ARBA00020612"/>
    </source>
</evidence>
<feature type="compositionally biased region" description="Polar residues" evidence="9">
    <location>
        <begin position="538"/>
        <end position="547"/>
    </location>
</feature>
<dbReference type="PANTHER" id="PTHR12881:SF10">
    <property type="entry name" value="MEDIATOR OF RNA POLYMERASE II TRANSCRIPTION SUBUNIT 1"/>
    <property type="match status" value="1"/>
</dbReference>
<feature type="region of interest" description="Disordered" evidence="9">
    <location>
        <begin position="969"/>
        <end position="1009"/>
    </location>
</feature>
<dbReference type="eggNOG" id="ENOG502QPZ7">
    <property type="taxonomic scope" value="Eukaryota"/>
</dbReference>
<dbReference type="EnsemblMetazoa" id="SMAR010015-RA">
    <property type="protein sequence ID" value="SMAR010015-PA"/>
    <property type="gene ID" value="SMAR010015"/>
</dbReference>
<evidence type="ECO:0000256" key="9">
    <source>
        <dbReference type="SAM" id="MobiDB-lite"/>
    </source>
</evidence>
<evidence type="ECO:0000256" key="6">
    <source>
        <dbReference type="ARBA" id="ARBA00023163"/>
    </source>
</evidence>
<evidence type="ECO:0000313" key="12">
    <source>
        <dbReference type="Proteomes" id="UP000014500"/>
    </source>
</evidence>
<protein>
    <recommendedName>
        <fullName evidence="3">Mediator of RNA polymerase II transcription subunit 1</fullName>
    </recommendedName>
    <alternativeName>
        <fullName evidence="8">Mediator complex subunit 1</fullName>
    </alternativeName>
</protein>
<dbReference type="Pfam" id="PF10744">
    <property type="entry name" value="Med1"/>
    <property type="match status" value="1"/>
</dbReference>
<feature type="region of interest" description="Disordered" evidence="9">
    <location>
        <begin position="593"/>
        <end position="628"/>
    </location>
</feature>
<name>T1J8I3_STRMM</name>
<feature type="compositionally biased region" description="Basic and acidic residues" evidence="9">
    <location>
        <begin position="969"/>
        <end position="991"/>
    </location>
</feature>
<keyword evidence="5" id="KW-0010">Activator</keyword>
<dbReference type="HOGENOM" id="CLU_236194_0_0_1"/>
<feature type="region of interest" description="Disordered" evidence="9">
    <location>
        <begin position="681"/>
        <end position="739"/>
    </location>
</feature>
<organism evidence="11 12">
    <name type="scientific">Strigamia maritima</name>
    <name type="common">European centipede</name>
    <name type="synonym">Geophilus maritimus</name>
    <dbReference type="NCBI Taxonomy" id="126957"/>
    <lineage>
        <taxon>Eukaryota</taxon>
        <taxon>Metazoa</taxon>
        <taxon>Ecdysozoa</taxon>
        <taxon>Arthropoda</taxon>
        <taxon>Myriapoda</taxon>
        <taxon>Chilopoda</taxon>
        <taxon>Pleurostigmophora</taxon>
        <taxon>Geophilomorpha</taxon>
        <taxon>Linotaeniidae</taxon>
        <taxon>Strigamia</taxon>
    </lineage>
</organism>
<dbReference type="InterPro" id="IPR051999">
    <property type="entry name" value="Mediator_complex_subunit_1"/>
</dbReference>
<dbReference type="OMA" id="YLMHEEF"/>
<feature type="compositionally biased region" description="Pro residues" evidence="9">
    <location>
        <begin position="1564"/>
        <end position="1573"/>
    </location>
</feature>
<dbReference type="GO" id="GO:0003712">
    <property type="term" value="F:transcription coregulator activity"/>
    <property type="evidence" value="ECO:0007669"/>
    <property type="project" value="InterPro"/>
</dbReference>
<keyword evidence="6" id="KW-0804">Transcription</keyword>
<feature type="region of interest" description="Disordered" evidence="9">
    <location>
        <begin position="643"/>
        <end position="667"/>
    </location>
</feature>
<evidence type="ECO:0000256" key="7">
    <source>
        <dbReference type="ARBA" id="ARBA00023242"/>
    </source>
</evidence>
<accession>T1J8I3</accession>
<sequence>MASSEMSVGDRKIEDGKSEIILERLRNKASHMKPWTETIKAYRLALLDKRYTVDNADRLQMQKCLDTLQKSIKVTSLQAMVERLESITRQLRKRNFDDCSLKFTAGPNGTDCFISSDMFYVEVLLEMNGSVKDVKIAHHGDPVSCSELTQVLRAGDFTEFTSHLEGLTSIYQLNADKKQKSKAYLALQALETDLSMLAQLQSSINEPSNLVHKSPVGILQLRKGGHPMKLTYFISPYDLLDMETKSSIPLTVDTVVERQLGQYVTVCIESSTSHKLQTQSLMSITRTNDGKSLPSFAAPSNLNSTTLPANFVLKLASPMPIATALVKKIQAVTCIECADMSSSQPLLSLITQLASKGEMDCNNNKGLFVVLPDQHHCYFLNGAADLQGAMVSSIPFTHPTHVPQILVFLRQQMLFNVLISSCIRTGSKQDLETALMFEVTALSWLHVSVSFEHPLEESMATAEFDLSDITNVKCKLCTMGSDASICSDEYASKVVQRCLSIPVTMRAVIRKAQGQQKKANQSNEDIYVTMVTGNSGKFLSNAQNSTHNEGSNNQGGNNNAKFVSDFDVKLCRSGNRTSDSQSISKLDVLNTNVGSSSSSSYNMPSPDIATTPLGMDGQGYNESSPAHGDLFPLNSERASALILSGNHFGPPNSSQPSNLGKSGNSVTVTNTNQRQLVTLVSNAMGGHVKPRKERVKRKAVSEGNSPRSQTGRSPKQKHSEDDLVKDLSQSDVEVGNSSSMTTIPLGVDMELSVRQNIDPGLVKSTLEGMVKYEPMGSRAEINQHLMHRGSTSMHNESNAMDSDFFNSGNQNRSNEAEFNYKSEPMDFENEVYSNQNSTYDDGLMESGDEFNLEQLGINSSVLAAKIEKNKEAKKLKKLKLEIATKLGDKEQSGDGDAKSTPPPVIFDIISSQLKVVEPTKNACAVDLTEKRPNVEIIPIGNTSGSSSASLLTQGGLKIGLKSGESKLKQRDFRRGLVGDRSDKKSKGEGKRERKRKHLESLNSSDDKSGNKLLAVSITPVPLMTGSGVNVDKGMSIVSKSNEPTLPKSITLSVKSISASSSMSTSTAAITSKTVTTSCKKPQLPLSTTVSPTKSVSILKTPQSNKAKQGSIKPLGMVKSGQLGDSKTLSPSANKVTISPLKVHSGKAKSSSSKSLVSGSKPTTVRLKHLNIPSSTTVTPIIKASPTSTATTTLPSPTVTSPPVTFTALTAAASGVSTPTTPTSTAAMKMPALSVTTSVGFTNPTVTSTSATDSSSNGSGNATSGESGGGGNATKLSKSANRSRKGSLSAVIDKLRNSNRQSGSCDGQPAPSERKESKDGGGGSGGGGGEKKEAMKKESSHKDVGGAAKTGDKPKVGSGAEQKLSEKKPEFTVKQSSQGIKLTVTKTRSTESGGSKLSSSLKNSSSKLNASSNKSGTATTGGSSGGSVPKMTPSGGATGSKPGVGPASSKKLSGVSTSSKSPGGAVSAASGSSNSAVKPTVSKTPPLTSAGATFVSSATTKPISSATVKQSGGQKHGSADGKSVTSLSGTKMSERVQKSLSSTGHENSKAGGVLKLEKSSSLPNSMPPPPPPPIATDMGGQSRKSDDANRQRQSPKQSGSDETEAERQFRLLLAQTKMESNSGSTTTLTNSNLITKPTVTNSQPPLSSASGICSTAEKPEGSRTPKQELSDRSPKNNDGRSTPKTSTSGEKLFNFITNITNITSSMSSKTTPVVTMTTAVSEAKTMAAPVKASESGALKSTEVVNKCPGPASPPESASKVPNIFDHLKAVVKRQQNSPSNDDVSSPEDSLIIDYPGTPHHKSPEKKLKNVNVEQVVATGQTKSPTSPMVTTARSPAQPSPGIKSPMVIGTPHSDHSNPSSVARSSPCVIDDDLMDEALMGVGK</sequence>
<feature type="compositionally biased region" description="Polar residues" evidence="9">
    <location>
        <begin position="1816"/>
        <end position="1835"/>
    </location>
</feature>
<evidence type="ECO:0000256" key="4">
    <source>
        <dbReference type="ARBA" id="ARBA00023015"/>
    </source>
</evidence>
<evidence type="ECO:0000313" key="11">
    <source>
        <dbReference type="EnsemblMetazoa" id="SMAR010015-PA"/>
    </source>
</evidence>
<feature type="compositionally biased region" description="Polar residues" evidence="9">
    <location>
        <begin position="727"/>
        <end position="739"/>
    </location>
</feature>
<dbReference type="EMBL" id="JH431954">
    <property type="status" value="NOT_ANNOTATED_CDS"/>
    <property type="molecule type" value="Genomic_DNA"/>
</dbReference>
<feature type="compositionally biased region" description="Low complexity" evidence="9">
    <location>
        <begin position="548"/>
        <end position="559"/>
    </location>
</feature>
<feature type="compositionally biased region" description="Low complexity" evidence="9">
    <location>
        <begin position="1391"/>
        <end position="1420"/>
    </location>
</feature>